<comment type="caution">
    <text evidence="2">The sequence shown here is derived from an EMBL/GenBank/DDBJ whole genome shotgun (WGS) entry which is preliminary data.</text>
</comment>
<sequence>MADTQDRRGSSEAARLCREGAALYESLRERPDDLDLLLRSITILQQGVRVCVPQDPIRPVLLMDLGRAVWTLYGVTEGTQELALVTQLVTEAVRTMADDHPSADLVLLTAVELLRMVFERNPDRKVLDDAIGAARRVLRRTASPDTRRKRRAADLAGLLDLAGEQLNDRTVYPELVDLRRELLESAPPGHADRPARLAALATTLRTQYDRTGVVAALEAAVPVDRELAEAVRGSAGDRPAYYLAMAAINTQDLYRATGERRLLVETVPTWREAVAVAPAGPIRKQLQGELADVLGELGGTAADPGLLREGVQVCRDALASGSDVATLRRLGDALSAVGDREAIDHYRAALRMRGEPLELARCESGLSQLLLAGGELVEAVTSARRAAAGFAGHAGQEVAYGRLSAALAALAQAQDDPVLMAEATAAARAAAAGPPGEHGRAQDLHALGQQLFQHHKMTGERPLIEEAVALGRKTVQEDAGVDPRTAAVHRAGLGRSLHLLARLDQDDVQLDEATELLRDAIAATPPDDPLLPQFQAELALVLAATADNAPAAEQRVRAAVAAARDAARDGEVRGQVALGLALTHLFRLTLDTSVADEAAETFTRALGGDGSGATGRPEGDRDRAVLLGGLGELLQHRYRHTEDLDDLDRAVDAYTEARTIGPLSSRRQLHLALGLLELYAQRHLVSGSAEDSDLMLEEARTAAEVATDPEAAAFLRSAVASLLQLRNARTGDQLDLDTAVELCADMLEDTSVPERAKHRAHAQLCYLLRFRYRRTARLADLDEAVAHGYEALRHGNADPEKLGRWQSDLSAALRERHESTAIRADLDEAIRYGRLAAETSSDFAGVSHLGSALLSRYETLGQPDDLHRAVRLARDVVGLTESEDRGTALSNLGATLARRHESLGTQEDLDEAITCIRAAVDATSPAHQDRPSRLLNLAMALRRRHTLNGDDGDLTEAWTAAAEALERSPAGHPSRARALDVLGQIKARQAGDLGDDGDPAALDAAIELGMQAREAARDHAGLGQMVINLVSLLQDRYRFSGAPEDLEMSVLLCRQGLEHRGHAEVLLRVALGRALAERFALTRDPADAEEAVESWRAGATDPTGQAEARLAAAVDWAEFATEAGDPSSLEAYKAAVLLQRIAVSLGASRTDRERRLARWHGLAGEAAATAVSAGRFDTAVELLEQGRGVLWAQLLDLRTDLDAVEERAPELARQLVAARDRLDLYPM</sequence>
<evidence type="ECO:0008006" key="4">
    <source>
        <dbReference type="Google" id="ProtNLM"/>
    </source>
</evidence>
<evidence type="ECO:0000256" key="1">
    <source>
        <dbReference type="SAM" id="Coils"/>
    </source>
</evidence>
<gene>
    <name evidence="2" type="ORF">GCM10023235_76170</name>
</gene>
<protein>
    <recommendedName>
        <fullName evidence="4">Tetratricopeptide repeat protein</fullName>
    </recommendedName>
</protein>
<dbReference type="EMBL" id="BAABIS010000001">
    <property type="protein sequence ID" value="GAA4884156.1"/>
    <property type="molecule type" value="Genomic_DNA"/>
</dbReference>
<keyword evidence="3" id="KW-1185">Reference proteome</keyword>
<keyword evidence="1" id="KW-0175">Coiled coil</keyword>
<dbReference type="Proteomes" id="UP001501752">
    <property type="component" value="Unassembled WGS sequence"/>
</dbReference>
<dbReference type="Gene3D" id="1.25.40.10">
    <property type="entry name" value="Tetratricopeptide repeat domain"/>
    <property type="match status" value="3"/>
</dbReference>
<reference evidence="3" key="1">
    <citation type="journal article" date="2019" name="Int. J. Syst. Evol. Microbiol.">
        <title>The Global Catalogue of Microorganisms (GCM) 10K type strain sequencing project: providing services to taxonomists for standard genome sequencing and annotation.</title>
        <authorList>
            <consortium name="The Broad Institute Genomics Platform"/>
            <consortium name="The Broad Institute Genome Sequencing Center for Infectious Disease"/>
            <person name="Wu L."/>
            <person name="Ma J."/>
        </authorList>
    </citation>
    <scope>NUCLEOTIDE SEQUENCE [LARGE SCALE GENOMIC DNA]</scope>
    <source>
        <strain evidence="3">JCM 13006</strain>
    </source>
</reference>
<accession>A0ABP9ESF4</accession>
<feature type="coiled-coil region" evidence="1">
    <location>
        <begin position="1194"/>
        <end position="1221"/>
    </location>
</feature>
<organism evidence="2 3">
    <name type="scientific">Kitasatospora terrestris</name>
    <dbReference type="NCBI Taxonomy" id="258051"/>
    <lineage>
        <taxon>Bacteria</taxon>
        <taxon>Bacillati</taxon>
        <taxon>Actinomycetota</taxon>
        <taxon>Actinomycetes</taxon>
        <taxon>Kitasatosporales</taxon>
        <taxon>Streptomycetaceae</taxon>
        <taxon>Kitasatospora</taxon>
    </lineage>
</organism>
<name>A0ABP9ESF4_9ACTN</name>
<evidence type="ECO:0000313" key="3">
    <source>
        <dbReference type="Proteomes" id="UP001501752"/>
    </source>
</evidence>
<evidence type="ECO:0000313" key="2">
    <source>
        <dbReference type="EMBL" id="GAA4884156.1"/>
    </source>
</evidence>
<proteinExistence type="predicted"/>
<dbReference type="InterPro" id="IPR011990">
    <property type="entry name" value="TPR-like_helical_dom_sf"/>
</dbReference>
<dbReference type="RefSeq" id="WP_345701497.1">
    <property type="nucleotide sequence ID" value="NZ_BAABIS010000001.1"/>
</dbReference>